<dbReference type="EMBL" id="JAFCMP010000068">
    <property type="protein sequence ID" value="KAG5188478.1"/>
    <property type="molecule type" value="Genomic_DNA"/>
</dbReference>
<dbReference type="InterPro" id="IPR005829">
    <property type="entry name" value="Sugar_transporter_CS"/>
</dbReference>
<evidence type="ECO:0000256" key="11">
    <source>
        <dbReference type="ARBA" id="ARBA00044662"/>
    </source>
</evidence>
<evidence type="ECO:0000256" key="9">
    <source>
        <dbReference type="ARBA" id="ARBA00044648"/>
    </source>
</evidence>
<dbReference type="InterPro" id="IPR036259">
    <property type="entry name" value="MFS_trans_sf"/>
</dbReference>
<evidence type="ECO:0000256" key="1">
    <source>
        <dbReference type="ARBA" id="ARBA00004141"/>
    </source>
</evidence>
<keyword evidence="5 16" id="KW-0812">Transmembrane</keyword>
<evidence type="ECO:0000313" key="19">
    <source>
        <dbReference type="Proteomes" id="UP000664859"/>
    </source>
</evidence>
<evidence type="ECO:0000256" key="3">
    <source>
        <dbReference type="ARBA" id="ARBA00011738"/>
    </source>
</evidence>
<dbReference type="Pfam" id="PF00083">
    <property type="entry name" value="Sugar_tr"/>
    <property type="match status" value="2"/>
</dbReference>
<feature type="region of interest" description="Disordered" evidence="15">
    <location>
        <begin position="431"/>
        <end position="472"/>
    </location>
</feature>
<comment type="catalytic activity">
    <reaction evidence="8">
        <text>D-galactose(in) = D-galactose(out)</text>
        <dbReference type="Rhea" id="RHEA:34915"/>
        <dbReference type="ChEBI" id="CHEBI:4139"/>
    </reaction>
    <physiologicalReaction direction="right-to-left" evidence="8">
        <dbReference type="Rhea" id="RHEA:34917"/>
    </physiologicalReaction>
</comment>
<comment type="similarity">
    <text evidence="2">Belongs to the major facilitator superfamily. Sugar transporter (TC 2.A.1.1) family.</text>
</comment>
<evidence type="ECO:0000256" key="7">
    <source>
        <dbReference type="ARBA" id="ARBA00023136"/>
    </source>
</evidence>
<dbReference type="InterPro" id="IPR020846">
    <property type="entry name" value="MFS_dom"/>
</dbReference>
<gene>
    <name evidence="18" type="ORF">JKP88DRAFT_275695</name>
</gene>
<dbReference type="PROSITE" id="PS50850">
    <property type="entry name" value="MFS"/>
    <property type="match status" value="1"/>
</dbReference>
<keyword evidence="19" id="KW-1185">Reference proteome</keyword>
<comment type="catalytic activity">
    <reaction evidence="9">
        <text>D-glucose(out) = D-glucose(in)</text>
        <dbReference type="Rhea" id="RHEA:60376"/>
        <dbReference type="ChEBI" id="CHEBI:4167"/>
    </reaction>
    <physiologicalReaction direction="left-to-right" evidence="9">
        <dbReference type="Rhea" id="RHEA:60377"/>
    </physiologicalReaction>
</comment>
<dbReference type="GO" id="GO:0022857">
    <property type="term" value="F:transmembrane transporter activity"/>
    <property type="evidence" value="ECO:0007669"/>
    <property type="project" value="InterPro"/>
</dbReference>
<name>A0A835ZGF2_9STRA</name>
<feature type="transmembrane region" description="Helical" evidence="16">
    <location>
        <begin position="314"/>
        <end position="340"/>
    </location>
</feature>
<dbReference type="OrthoDB" id="6612291at2759"/>
<evidence type="ECO:0000256" key="14">
    <source>
        <dbReference type="ARBA" id="ARBA00044780"/>
    </source>
</evidence>
<feature type="domain" description="Major facilitator superfamily (MFS) profile" evidence="17">
    <location>
        <begin position="1"/>
        <end position="411"/>
    </location>
</feature>
<dbReference type="GO" id="GO:0016020">
    <property type="term" value="C:membrane"/>
    <property type="evidence" value="ECO:0007669"/>
    <property type="project" value="UniProtKB-SubCell"/>
</dbReference>
<dbReference type="InterPro" id="IPR005828">
    <property type="entry name" value="MFS_sugar_transport-like"/>
</dbReference>
<dbReference type="InterPro" id="IPR003663">
    <property type="entry name" value="Sugar/inositol_transpt"/>
</dbReference>
<evidence type="ECO:0000256" key="13">
    <source>
        <dbReference type="ARBA" id="ARBA00044710"/>
    </source>
</evidence>
<organism evidence="18 19">
    <name type="scientific">Tribonema minus</name>
    <dbReference type="NCBI Taxonomy" id="303371"/>
    <lineage>
        <taxon>Eukaryota</taxon>
        <taxon>Sar</taxon>
        <taxon>Stramenopiles</taxon>
        <taxon>Ochrophyta</taxon>
        <taxon>PX clade</taxon>
        <taxon>Xanthophyceae</taxon>
        <taxon>Tribonematales</taxon>
        <taxon>Tribonemataceae</taxon>
        <taxon>Tribonema</taxon>
    </lineage>
</organism>
<evidence type="ECO:0000256" key="12">
    <source>
        <dbReference type="ARBA" id="ARBA00044668"/>
    </source>
</evidence>
<evidence type="ECO:0000259" key="17">
    <source>
        <dbReference type="PROSITE" id="PS50850"/>
    </source>
</evidence>
<feature type="transmembrane region" description="Helical" evidence="16">
    <location>
        <begin position="20"/>
        <end position="38"/>
    </location>
</feature>
<comment type="catalytic activity">
    <reaction evidence="11">
        <text>D-mannose(out) = D-mannose(in)</text>
        <dbReference type="Rhea" id="RHEA:78391"/>
        <dbReference type="ChEBI" id="CHEBI:4208"/>
    </reaction>
    <physiologicalReaction direction="left-to-right" evidence="11">
        <dbReference type="Rhea" id="RHEA:78392"/>
    </physiologicalReaction>
</comment>
<dbReference type="Gene3D" id="1.20.1250.20">
    <property type="entry name" value="MFS general substrate transporter like domains"/>
    <property type="match status" value="1"/>
</dbReference>
<evidence type="ECO:0000256" key="15">
    <source>
        <dbReference type="SAM" id="MobiDB-lite"/>
    </source>
</evidence>
<dbReference type="AlphaFoldDB" id="A0A835ZGF2"/>
<comment type="catalytic activity">
    <reaction evidence="13">
        <text>D-fructose(out) = D-fructose(in)</text>
        <dbReference type="Rhea" id="RHEA:60372"/>
        <dbReference type="ChEBI" id="CHEBI:37721"/>
    </reaction>
    <physiologicalReaction direction="left-to-right" evidence="13">
        <dbReference type="Rhea" id="RHEA:60373"/>
    </physiologicalReaction>
</comment>
<evidence type="ECO:0000256" key="4">
    <source>
        <dbReference type="ARBA" id="ARBA00022448"/>
    </source>
</evidence>
<feature type="transmembrane region" description="Helical" evidence="16">
    <location>
        <begin position="271"/>
        <end position="294"/>
    </location>
</feature>
<feature type="compositionally biased region" description="Basic and acidic residues" evidence="15">
    <location>
        <begin position="460"/>
        <end position="472"/>
    </location>
</feature>
<keyword evidence="6 16" id="KW-1133">Transmembrane helix</keyword>
<dbReference type="InterPro" id="IPR050814">
    <property type="entry name" value="Myo-inositol_Transporter"/>
</dbReference>
<dbReference type="PRINTS" id="PR00171">
    <property type="entry name" value="SUGRTRNSPORT"/>
</dbReference>
<evidence type="ECO:0000256" key="8">
    <source>
        <dbReference type="ARBA" id="ARBA00044637"/>
    </source>
</evidence>
<feature type="transmembrane region" description="Helical" evidence="16">
    <location>
        <begin position="242"/>
        <end position="259"/>
    </location>
</feature>
<comment type="subunit">
    <text evidence="3">Homodimer.</text>
</comment>
<accession>A0A835ZGF2</accession>
<feature type="transmembrane region" description="Helical" evidence="16">
    <location>
        <begin position="352"/>
        <end position="375"/>
    </location>
</feature>
<comment type="subcellular location">
    <subcellularLocation>
        <location evidence="1">Membrane</location>
        <topology evidence="1">Multi-pass membrane protein</topology>
    </subcellularLocation>
</comment>
<evidence type="ECO:0000256" key="5">
    <source>
        <dbReference type="ARBA" id="ARBA00022692"/>
    </source>
</evidence>
<sequence length="472" mass="48871">MLHPSLTAEVSTAGAALDQEVAQGGLILGAWLGSLLAGRYSERWGCRRTLLRLNLLFTGGAALSSLPHPWALVLGRLILGLAVGCEAAVVPVLLSEIAPPAIRGKVVPHGWRWLQAAAAAPAVMQVVAMRLVPESPRWLAQQRRRCGGALVRRDASGAAVADNGSAAAAAGDEFDVDLTELARAEGEGGKWRGEGTWGEVFARRGMVLTGVSIMALSALTGINSVMLYSTAVFALAGIRRSTLVTAVVAAVNVAATVAAQRLADTSGRRALLLRGVALMTVSLVALAAALLGLGRWPIAQVRAAAAAVAVEQRGALAALACLAFITGYAIGFGTVGWTVISELVPSRLRSKAYGLFVSANWASNLVVSSLTLTAIDALGGGARGVAHLYLIFAAVSAGAFCFVYARVRETMGLSLEDLHSDTDEGADALALTPQAAGKSPRHARAYRPLAEEEEELASEAQHKALHGGDDGS</sequence>
<feature type="transmembrane region" description="Helical" evidence="16">
    <location>
        <begin position="50"/>
        <end position="67"/>
    </location>
</feature>
<keyword evidence="4" id="KW-0813">Transport</keyword>
<evidence type="ECO:0000256" key="2">
    <source>
        <dbReference type="ARBA" id="ARBA00010992"/>
    </source>
</evidence>
<evidence type="ECO:0000256" key="16">
    <source>
        <dbReference type="SAM" id="Phobius"/>
    </source>
</evidence>
<dbReference type="PANTHER" id="PTHR48020">
    <property type="entry name" value="PROTON MYO-INOSITOL COTRANSPORTER"/>
    <property type="match status" value="1"/>
</dbReference>
<protein>
    <recommendedName>
        <fullName evidence="14">Hexose transporter 1</fullName>
    </recommendedName>
</protein>
<evidence type="ECO:0000256" key="10">
    <source>
        <dbReference type="ARBA" id="ARBA00044656"/>
    </source>
</evidence>
<keyword evidence="7 16" id="KW-0472">Membrane</keyword>
<proteinExistence type="inferred from homology"/>
<comment type="catalytic activity">
    <reaction evidence="12">
        <text>D-glucosamine(out) = D-glucosamine(in)</text>
        <dbReference type="Rhea" id="RHEA:78423"/>
        <dbReference type="ChEBI" id="CHEBI:58723"/>
    </reaction>
    <physiologicalReaction direction="left-to-right" evidence="12">
        <dbReference type="Rhea" id="RHEA:78424"/>
    </physiologicalReaction>
</comment>
<evidence type="ECO:0000256" key="6">
    <source>
        <dbReference type="ARBA" id="ARBA00022989"/>
    </source>
</evidence>
<feature type="transmembrane region" description="Helical" evidence="16">
    <location>
        <begin position="73"/>
        <end position="94"/>
    </location>
</feature>
<dbReference type="Proteomes" id="UP000664859">
    <property type="component" value="Unassembled WGS sequence"/>
</dbReference>
<dbReference type="SUPFAM" id="SSF103473">
    <property type="entry name" value="MFS general substrate transporter"/>
    <property type="match status" value="1"/>
</dbReference>
<dbReference type="PROSITE" id="PS00217">
    <property type="entry name" value="SUGAR_TRANSPORT_2"/>
    <property type="match status" value="1"/>
</dbReference>
<reference evidence="18" key="1">
    <citation type="submission" date="2021-02" db="EMBL/GenBank/DDBJ databases">
        <title>First Annotated Genome of the Yellow-green Alga Tribonema minus.</title>
        <authorList>
            <person name="Mahan K.M."/>
        </authorList>
    </citation>
    <scope>NUCLEOTIDE SEQUENCE</scope>
    <source>
        <strain evidence="18">UTEX B ZZ1240</strain>
    </source>
</reference>
<feature type="transmembrane region" description="Helical" evidence="16">
    <location>
        <begin position="387"/>
        <end position="405"/>
    </location>
</feature>
<evidence type="ECO:0000313" key="18">
    <source>
        <dbReference type="EMBL" id="KAG5188478.1"/>
    </source>
</evidence>
<comment type="catalytic activity">
    <reaction evidence="10">
        <text>D-xylose(out) = D-xylose(in)</text>
        <dbReference type="Rhea" id="RHEA:78427"/>
        <dbReference type="ChEBI" id="CHEBI:53455"/>
    </reaction>
    <physiologicalReaction direction="left-to-right" evidence="10">
        <dbReference type="Rhea" id="RHEA:78428"/>
    </physiologicalReaction>
</comment>
<dbReference type="PANTHER" id="PTHR48020:SF12">
    <property type="entry name" value="PROTON MYO-INOSITOL COTRANSPORTER"/>
    <property type="match status" value="1"/>
</dbReference>
<comment type="caution">
    <text evidence="18">The sequence shown here is derived from an EMBL/GenBank/DDBJ whole genome shotgun (WGS) entry which is preliminary data.</text>
</comment>